<dbReference type="PANTHER" id="PTHR34595">
    <property type="entry name" value="BLR5612 PROTEIN"/>
    <property type="match status" value="1"/>
</dbReference>
<comment type="caution">
    <text evidence="2">The sequence shown here is derived from an EMBL/GenBank/DDBJ whole genome shotgun (WGS) entry which is preliminary data.</text>
</comment>
<keyword evidence="3" id="KW-1185">Reference proteome</keyword>
<dbReference type="OrthoDB" id="9803532at2"/>
<dbReference type="RefSeq" id="WP_068498275.1">
    <property type="nucleotide sequence ID" value="NZ_LWQU01000104.1"/>
</dbReference>
<dbReference type="InterPro" id="IPR051680">
    <property type="entry name" value="ATP-dep_Glu-Cys_Ligase-2"/>
</dbReference>
<feature type="domain" description="DUF403" evidence="1">
    <location>
        <begin position="4"/>
        <end position="311"/>
    </location>
</feature>
<sequence>MSELLSRNADCIIWLARYMERAENLARILGVAETFSRDQAGRNWLAVVQINADEERFFARHRVADAHTVPHFYILDADNPNSVISSVRAARENARSLRPLLSTEMWRQLNRMSRWMGGLSANAVSQANLSALCTEIKEACQLHLGITEGTFYRDQAHYFYWLGKNIERADQTTRLLDIKYHTLLPRVEDVGSPLDTSHWGALLRAAAGYQAARRVLGGTITPKSVAAFLLFSDSFPRSVILCVRQMDWLLAQLRSRYHLRGGSRAMELLDELRAALSDQTIDHVVDHGLHEFIDWVQSQLILIFSEIRETFCQSR</sequence>
<dbReference type="EMBL" id="LWQU01000104">
    <property type="protein sequence ID" value="OAN55138.1"/>
    <property type="molecule type" value="Genomic_DNA"/>
</dbReference>
<accession>A0A178MYW7</accession>
<gene>
    <name evidence="2" type="ORF">A6A05_00835</name>
</gene>
<dbReference type="Pfam" id="PF04168">
    <property type="entry name" value="Alpha-E"/>
    <property type="match status" value="1"/>
</dbReference>
<dbReference type="Proteomes" id="UP000078543">
    <property type="component" value="Unassembled WGS sequence"/>
</dbReference>
<dbReference type="InterPro" id="IPR007296">
    <property type="entry name" value="DUF403"/>
</dbReference>
<dbReference type="PANTHER" id="PTHR34595:SF7">
    <property type="entry name" value="SLL1039 PROTEIN"/>
    <property type="match status" value="1"/>
</dbReference>
<name>A0A178MYW7_9PROT</name>
<evidence type="ECO:0000313" key="3">
    <source>
        <dbReference type="Proteomes" id="UP000078543"/>
    </source>
</evidence>
<proteinExistence type="predicted"/>
<dbReference type="AlphaFoldDB" id="A0A178MYW7"/>
<evidence type="ECO:0000259" key="1">
    <source>
        <dbReference type="Pfam" id="PF04168"/>
    </source>
</evidence>
<protein>
    <recommendedName>
        <fullName evidence="1">DUF403 domain-containing protein</fullName>
    </recommendedName>
</protein>
<evidence type="ECO:0000313" key="2">
    <source>
        <dbReference type="EMBL" id="OAN55138.1"/>
    </source>
</evidence>
<reference evidence="2 3" key="1">
    <citation type="submission" date="2016-04" db="EMBL/GenBank/DDBJ databases">
        <title>Draft genome sequence of freshwater magnetotactic bacteria Magnetospirillum marisnigri SP-1 and Magnetospirillum moscoviense BB-1.</title>
        <authorList>
            <person name="Koziaeva V."/>
            <person name="Dziuba M.V."/>
            <person name="Ivanov T.M."/>
            <person name="Kuznetsov B."/>
            <person name="Grouzdev D.S."/>
        </authorList>
    </citation>
    <scope>NUCLEOTIDE SEQUENCE [LARGE SCALE GENOMIC DNA]</scope>
    <source>
        <strain evidence="2 3">BB-1</strain>
    </source>
</reference>
<organism evidence="2 3">
    <name type="scientific">Magnetospirillum moscoviense</name>
    <dbReference type="NCBI Taxonomy" id="1437059"/>
    <lineage>
        <taxon>Bacteria</taxon>
        <taxon>Pseudomonadati</taxon>
        <taxon>Pseudomonadota</taxon>
        <taxon>Alphaproteobacteria</taxon>
        <taxon>Rhodospirillales</taxon>
        <taxon>Rhodospirillaceae</taxon>
        <taxon>Magnetospirillum</taxon>
    </lineage>
</organism>
<dbReference type="STRING" id="1437059.A6A05_00835"/>